<evidence type="ECO:0000313" key="13">
    <source>
        <dbReference type="Proteomes" id="UP000681720"/>
    </source>
</evidence>
<dbReference type="Proteomes" id="UP000681720">
    <property type="component" value="Unassembled WGS sequence"/>
</dbReference>
<evidence type="ECO:0000256" key="8">
    <source>
        <dbReference type="ARBA" id="ARBA00023295"/>
    </source>
</evidence>
<evidence type="ECO:0000256" key="9">
    <source>
        <dbReference type="ARBA" id="ARBA00023326"/>
    </source>
</evidence>
<name>A0A8S3KCT5_9BILA</name>
<dbReference type="InterPro" id="IPR050288">
    <property type="entry name" value="Cellulose_deg_GH3"/>
</dbReference>
<dbReference type="InterPro" id="IPR036881">
    <property type="entry name" value="Glyco_hydro_3_C_sf"/>
</dbReference>
<comment type="pathway">
    <text evidence="2">Glycan metabolism.</text>
</comment>
<evidence type="ECO:0000256" key="6">
    <source>
        <dbReference type="ARBA" id="ARBA00023001"/>
    </source>
</evidence>
<dbReference type="EMBL" id="CAJOBH010271129">
    <property type="protein sequence ID" value="CAF5164904.1"/>
    <property type="molecule type" value="Genomic_DNA"/>
</dbReference>
<dbReference type="PANTHER" id="PTHR42715">
    <property type="entry name" value="BETA-GLUCOSIDASE"/>
    <property type="match status" value="1"/>
</dbReference>
<dbReference type="PANTHER" id="PTHR42715:SF2">
    <property type="entry name" value="BETA-GLUCOSIDASE F-RELATED"/>
    <property type="match status" value="1"/>
</dbReference>
<evidence type="ECO:0000313" key="11">
    <source>
        <dbReference type="EMBL" id="CAF5164904.1"/>
    </source>
</evidence>
<comment type="catalytic activity">
    <reaction evidence="1">
        <text>Hydrolysis of terminal, non-reducing beta-D-glucosyl residues with release of beta-D-glucose.</text>
        <dbReference type="EC" id="3.2.1.21"/>
    </reaction>
</comment>
<dbReference type="GO" id="GO:0030245">
    <property type="term" value="P:cellulose catabolic process"/>
    <property type="evidence" value="ECO:0007669"/>
    <property type="project" value="UniProtKB-KW"/>
</dbReference>
<dbReference type="GO" id="GO:0008422">
    <property type="term" value="F:beta-glucosidase activity"/>
    <property type="evidence" value="ECO:0007669"/>
    <property type="project" value="UniProtKB-EC"/>
</dbReference>
<keyword evidence="9" id="KW-0624">Polysaccharide degradation</keyword>
<reference evidence="12" key="1">
    <citation type="submission" date="2021-02" db="EMBL/GenBank/DDBJ databases">
        <authorList>
            <person name="Nowell W R."/>
        </authorList>
    </citation>
    <scope>NUCLEOTIDE SEQUENCE</scope>
</reference>
<organism evidence="12 13">
    <name type="scientific">Rotaria magnacalcarata</name>
    <dbReference type="NCBI Taxonomy" id="392030"/>
    <lineage>
        <taxon>Eukaryota</taxon>
        <taxon>Metazoa</taxon>
        <taxon>Spiralia</taxon>
        <taxon>Gnathifera</taxon>
        <taxon>Rotifera</taxon>
        <taxon>Eurotatoria</taxon>
        <taxon>Bdelloidea</taxon>
        <taxon>Philodinida</taxon>
        <taxon>Philodinidae</taxon>
        <taxon>Rotaria</taxon>
    </lineage>
</organism>
<dbReference type="EMBL" id="CAJOBJ010378768">
    <property type="protein sequence ID" value="CAF5226603.1"/>
    <property type="molecule type" value="Genomic_DNA"/>
</dbReference>
<dbReference type="AlphaFoldDB" id="A0A8S3KCT5"/>
<evidence type="ECO:0000256" key="4">
    <source>
        <dbReference type="ARBA" id="ARBA00012744"/>
    </source>
</evidence>
<dbReference type="EC" id="3.2.1.21" evidence="4"/>
<evidence type="ECO:0000256" key="5">
    <source>
        <dbReference type="ARBA" id="ARBA00022801"/>
    </source>
</evidence>
<dbReference type="Proteomes" id="UP000681967">
    <property type="component" value="Unassembled WGS sequence"/>
</dbReference>
<evidence type="ECO:0000259" key="10">
    <source>
        <dbReference type="Pfam" id="PF01915"/>
    </source>
</evidence>
<evidence type="ECO:0000256" key="2">
    <source>
        <dbReference type="ARBA" id="ARBA00004881"/>
    </source>
</evidence>
<keyword evidence="5" id="KW-0378">Hydrolase</keyword>
<evidence type="ECO:0000256" key="1">
    <source>
        <dbReference type="ARBA" id="ARBA00000448"/>
    </source>
</evidence>
<dbReference type="InterPro" id="IPR002772">
    <property type="entry name" value="Glyco_hydro_3_C"/>
</dbReference>
<gene>
    <name evidence="11" type="ORF">BYL167_LOCUS75638</name>
    <name evidence="12" type="ORF">GIL414_LOCUS87205</name>
</gene>
<keyword evidence="6" id="KW-0136">Cellulose degradation</keyword>
<comment type="caution">
    <text evidence="12">The sequence shown here is derived from an EMBL/GenBank/DDBJ whole genome shotgun (WGS) entry which is preliminary data.</text>
</comment>
<feature type="domain" description="Glycoside hydrolase family 3 C-terminal" evidence="10">
    <location>
        <begin position="1"/>
        <end position="91"/>
    </location>
</feature>
<feature type="non-terminal residue" evidence="12">
    <location>
        <position position="154"/>
    </location>
</feature>
<dbReference type="SUPFAM" id="SSF52279">
    <property type="entry name" value="Beta-D-glucan exohydrolase, C-terminal domain"/>
    <property type="match status" value="1"/>
</dbReference>
<evidence type="ECO:0000313" key="12">
    <source>
        <dbReference type="EMBL" id="CAF5226603.1"/>
    </source>
</evidence>
<dbReference type="Pfam" id="PF01915">
    <property type="entry name" value="Glyco_hydro_3_C"/>
    <property type="match status" value="1"/>
</dbReference>
<accession>A0A8S3KCT5</accession>
<proteinExistence type="inferred from homology"/>
<feature type="non-terminal residue" evidence="12">
    <location>
        <position position="1"/>
    </location>
</feature>
<dbReference type="Gene3D" id="3.40.50.1700">
    <property type="entry name" value="Glycoside hydrolase family 3 C-terminal domain"/>
    <property type="match status" value="1"/>
</dbReference>
<keyword evidence="7" id="KW-0119">Carbohydrate metabolism</keyword>
<sequence>VASRCANTVVIVNSVSQLNLEAWIDHPNVVGVIWSGMPGSEYGHAIVDVLFGNYNPGGKLVFTLAKNDSDYGTDISESYNSNYTEGVFLDYRHFDEHNIVPRYFFGYGLSYTTFAFSSLDISKARKGPHTISSQYRQHRMRPYANIGTSSIYEP</sequence>
<protein>
    <recommendedName>
        <fullName evidence="4">beta-glucosidase</fullName>
        <ecNumber evidence="4">3.2.1.21</ecNumber>
    </recommendedName>
</protein>
<keyword evidence="8" id="KW-0326">Glycosidase</keyword>
<evidence type="ECO:0000256" key="7">
    <source>
        <dbReference type="ARBA" id="ARBA00023277"/>
    </source>
</evidence>
<comment type="similarity">
    <text evidence="3">Belongs to the glycosyl hydrolase 3 family.</text>
</comment>
<evidence type="ECO:0000256" key="3">
    <source>
        <dbReference type="ARBA" id="ARBA00005336"/>
    </source>
</evidence>